<evidence type="ECO:0000256" key="2">
    <source>
        <dbReference type="ARBA" id="ARBA00022692"/>
    </source>
</evidence>
<keyword evidence="5" id="KW-0762">Sugar transport</keyword>
<comment type="similarity">
    <text evidence="5">Belongs to the TPT transporter family. SLC35D subfamily.</text>
</comment>
<comment type="subcellular location">
    <subcellularLocation>
        <location evidence="5">Golgi apparatus membrane</location>
        <topology evidence="5">Multi-pass membrane protein</topology>
    </subcellularLocation>
    <subcellularLocation>
        <location evidence="5">Cytoplasmic vesicle membrane</location>
        <topology evidence="5">Multi-pass membrane protein</topology>
    </subcellularLocation>
    <subcellularLocation>
        <location evidence="5">Endoplasmic reticulum membrane</location>
        <topology evidence="5">Multi-pass membrane protein</topology>
    </subcellularLocation>
    <subcellularLocation>
        <location evidence="1">Membrane</location>
        <topology evidence="1">Multi-pass membrane protein</topology>
    </subcellularLocation>
</comment>
<dbReference type="GO" id="GO:0030659">
    <property type="term" value="C:cytoplasmic vesicle membrane"/>
    <property type="evidence" value="ECO:0007669"/>
    <property type="project" value="UniProtKB-SubCell"/>
</dbReference>
<evidence type="ECO:0000256" key="3">
    <source>
        <dbReference type="ARBA" id="ARBA00022989"/>
    </source>
</evidence>
<proteinExistence type="inferred from homology"/>
<evidence type="ECO:0000256" key="5">
    <source>
        <dbReference type="RuleBase" id="RU367097"/>
    </source>
</evidence>
<dbReference type="Proteomes" id="UP000193560">
    <property type="component" value="Unassembled WGS sequence"/>
</dbReference>
<gene>
    <name evidence="6" type="ORF">BCR42DRAFT_444520</name>
</gene>
<organism evidence="6 7">
    <name type="scientific">Absidia repens</name>
    <dbReference type="NCBI Taxonomy" id="90262"/>
    <lineage>
        <taxon>Eukaryota</taxon>
        <taxon>Fungi</taxon>
        <taxon>Fungi incertae sedis</taxon>
        <taxon>Mucoromycota</taxon>
        <taxon>Mucoromycotina</taxon>
        <taxon>Mucoromycetes</taxon>
        <taxon>Mucorales</taxon>
        <taxon>Cunninghamellaceae</taxon>
        <taxon>Absidia</taxon>
    </lineage>
</organism>
<keyword evidence="2 5" id="KW-0812">Transmembrane</keyword>
<protein>
    <recommendedName>
        <fullName evidence="5">GDP-mannose transporter</fullName>
        <shortName evidence="5">GMT</shortName>
    </recommendedName>
</protein>
<comment type="subunit">
    <text evidence="5">Homooligomer.</text>
</comment>
<name>A0A1X2HMH2_9FUNG</name>
<keyword evidence="4 5" id="KW-0472">Membrane</keyword>
<dbReference type="InterPro" id="IPR050186">
    <property type="entry name" value="TPT_transporter"/>
</dbReference>
<dbReference type="EMBL" id="MCGE01000057">
    <property type="protein sequence ID" value="ORZ00086.1"/>
    <property type="molecule type" value="Genomic_DNA"/>
</dbReference>
<dbReference type="OrthoDB" id="5547497at2759"/>
<evidence type="ECO:0000313" key="6">
    <source>
        <dbReference type="EMBL" id="ORZ00086.1"/>
    </source>
</evidence>
<evidence type="ECO:0000256" key="4">
    <source>
        <dbReference type="ARBA" id="ARBA00023136"/>
    </source>
</evidence>
<feature type="transmembrane region" description="Helical" evidence="5">
    <location>
        <begin position="58"/>
        <end position="78"/>
    </location>
</feature>
<sequence>MQQVEQKQGLPIPTIHSVYRNEVNVPFIVTSYFALSICSVFTYDYLTTTKEYRFHYPLFTLLLQLIAALALIQLLKWCQPRRNPWFLRFYSLSTTGWKAALPATGIYTLIVVLDIHFLTRIPVTMYTSMHASCVLVTLAMGMLFAQKKHRRRQKGRGHWMATMPVWASCLVQYLGVWFSGATDGISGFKVNGVCYTLLLALYGYSIQRALVTFKNDVSQFLQWHLILATLAVLSMVLVLDEFSAPYQFLLTLDQVNFWAQMVTESAFVLSLHILMLLLINYTSPLSYAVASTAKTCIQAVIALCVMKSLMNGYQLVCLLISLIGAALYSRTTTTKHIDTVYSM</sequence>
<keyword evidence="5" id="KW-0968">Cytoplasmic vesicle</keyword>
<dbReference type="GO" id="GO:0000139">
    <property type="term" value="C:Golgi membrane"/>
    <property type="evidence" value="ECO:0007669"/>
    <property type="project" value="UniProtKB-SubCell"/>
</dbReference>
<feature type="transmembrane region" description="Helical" evidence="5">
    <location>
        <begin position="217"/>
        <end position="237"/>
    </location>
</feature>
<accession>A0A1X2HMH2</accession>
<feature type="transmembrane region" description="Helical" evidence="5">
    <location>
        <begin position="257"/>
        <end position="278"/>
    </location>
</feature>
<comment type="caution">
    <text evidence="6">The sequence shown here is derived from an EMBL/GenBank/DDBJ whole genome shotgun (WGS) entry which is preliminary data.</text>
</comment>
<keyword evidence="3 5" id="KW-1133">Transmembrane helix</keyword>
<keyword evidence="5" id="KW-0813">Transport</keyword>
<feature type="transmembrane region" description="Helical" evidence="5">
    <location>
        <begin position="312"/>
        <end position="329"/>
    </location>
</feature>
<feature type="transmembrane region" description="Helical" evidence="5">
    <location>
        <begin position="157"/>
        <end position="178"/>
    </location>
</feature>
<keyword evidence="7" id="KW-1185">Reference proteome</keyword>
<reference evidence="6 7" key="1">
    <citation type="submission" date="2016-07" db="EMBL/GenBank/DDBJ databases">
        <title>Pervasive Adenine N6-methylation of Active Genes in Fungi.</title>
        <authorList>
            <consortium name="DOE Joint Genome Institute"/>
            <person name="Mondo S.J."/>
            <person name="Dannebaum R.O."/>
            <person name="Kuo R.C."/>
            <person name="Labutti K."/>
            <person name="Haridas S."/>
            <person name="Kuo A."/>
            <person name="Salamov A."/>
            <person name="Ahrendt S.R."/>
            <person name="Lipzen A."/>
            <person name="Sullivan W."/>
            <person name="Andreopoulos W.B."/>
            <person name="Clum A."/>
            <person name="Lindquist E."/>
            <person name="Daum C."/>
            <person name="Ramamoorthy G.K."/>
            <person name="Gryganskyi A."/>
            <person name="Culley D."/>
            <person name="Magnuson J.K."/>
            <person name="James T.Y."/>
            <person name="O'Malley M.A."/>
            <person name="Stajich J.E."/>
            <person name="Spatafora J.W."/>
            <person name="Visel A."/>
            <person name="Grigoriev I.V."/>
        </authorList>
    </citation>
    <scope>NUCLEOTIDE SEQUENCE [LARGE SCALE GENOMIC DNA]</scope>
    <source>
        <strain evidence="6 7">NRRL 1336</strain>
    </source>
</reference>
<comment type="function">
    <text evidence="5">Involved in the import of GDP-mannose from the cytoplasm into the Golgi lumen.</text>
</comment>
<feature type="transmembrane region" description="Helical" evidence="5">
    <location>
        <begin position="125"/>
        <end position="145"/>
    </location>
</feature>
<feature type="transmembrane region" description="Helical" evidence="5">
    <location>
        <begin position="25"/>
        <end position="46"/>
    </location>
</feature>
<keyword evidence="5" id="KW-0333">Golgi apparatus</keyword>
<keyword evidence="5" id="KW-0256">Endoplasmic reticulum</keyword>
<dbReference type="AlphaFoldDB" id="A0A1X2HMH2"/>
<evidence type="ECO:0000256" key="1">
    <source>
        <dbReference type="ARBA" id="ARBA00004141"/>
    </source>
</evidence>
<feature type="transmembrane region" description="Helical" evidence="5">
    <location>
        <begin position="99"/>
        <end position="119"/>
    </location>
</feature>
<evidence type="ECO:0000313" key="7">
    <source>
        <dbReference type="Proteomes" id="UP000193560"/>
    </source>
</evidence>
<feature type="transmembrane region" description="Helical" evidence="5">
    <location>
        <begin position="184"/>
        <end position="205"/>
    </location>
</feature>
<dbReference type="PANTHER" id="PTHR11132">
    <property type="entry name" value="SOLUTE CARRIER FAMILY 35"/>
    <property type="match status" value="1"/>
</dbReference>
<dbReference type="GO" id="GO:0005789">
    <property type="term" value="C:endoplasmic reticulum membrane"/>
    <property type="evidence" value="ECO:0007669"/>
    <property type="project" value="UniProtKB-SubCell"/>
</dbReference>